<evidence type="ECO:0000259" key="7">
    <source>
        <dbReference type="Pfam" id="PF05179"/>
    </source>
</evidence>
<dbReference type="FunFam" id="3.40.50.11990:FF:000002">
    <property type="entry name" value="protein CDC73 homolog"/>
    <property type="match status" value="1"/>
</dbReference>
<dbReference type="PANTHER" id="PTHR12466:SF8">
    <property type="entry name" value="PARAFIBROMIN"/>
    <property type="match status" value="1"/>
</dbReference>
<dbReference type="InterPro" id="IPR032041">
    <property type="entry name" value="Cdc73_N"/>
</dbReference>
<feature type="domain" description="Cell division control protein 73 C-terminal" evidence="7">
    <location>
        <begin position="387"/>
        <end position="539"/>
    </location>
</feature>
<evidence type="ECO:0000256" key="4">
    <source>
        <dbReference type="ARBA" id="ARBA00023163"/>
    </source>
</evidence>
<evidence type="ECO:0000256" key="5">
    <source>
        <dbReference type="ARBA" id="ARBA00023242"/>
    </source>
</evidence>
<feature type="compositionally biased region" description="Low complexity" evidence="6">
    <location>
        <begin position="284"/>
        <end position="298"/>
    </location>
</feature>
<feature type="compositionally biased region" description="Basic and acidic residues" evidence="6">
    <location>
        <begin position="146"/>
        <end position="176"/>
    </location>
</feature>
<dbReference type="Proteomes" id="UP000887572">
    <property type="component" value="Unplaced"/>
</dbReference>
<dbReference type="AlphaFoldDB" id="A0A914HGU0"/>
<feature type="region of interest" description="Disordered" evidence="6">
    <location>
        <begin position="277"/>
        <end position="306"/>
    </location>
</feature>
<evidence type="ECO:0000313" key="10">
    <source>
        <dbReference type="WBParaSite" id="Gr19_v10_g17366.t1"/>
    </source>
</evidence>
<dbReference type="PANTHER" id="PTHR12466">
    <property type="entry name" value="CDC73 DOMAIN PROTEIN"/>
    <property type="match status" value="1"/>
</dbReference>
<evidence type="ECO:0000256" key="6">
    <source>
        <dbReference type="SAM" id="MobiDB-lite"/>
    </source>
</evidence>
<dbReference type="GO" id="GO:0006368">
    <property type="term" value="P:transcription elongation by RNA polymerase II"/>
    <property type="evidence" value="ECO:0007669"/>
    <property type="project" value="InterPro"/>
</dbReference>
<evidence type="ECO:0000313" key="9">
    <source>
        <dbReference type="Proteomes" id="UP000887572"/>
    </source>
</evidence>
<proteinExistence type="inferred from homology"/>
<evidence type="ECO:0000256" key="1">
    <source>
        <dbReference type="ARBA" id="ARBA00004123"/>
    </source>
</evidence>
<comment type="subcellular location">
    <subcellularLocation>
        <location evidence="1">Nucleus</location>
    </subcellularLocation>
</comment>
<reference evidence="10" key="1">
    <citation type="submission" date="2022-11" db="UniProtKB">
        <authorList>
            <consortium name="WormBaseParasite"/>
        </authorList>
    </citation>
    <scope>IDENTIFICATION</scope>
</reference>
<name>A0A914HGU0_GLORO</name>
<evidence type="ECO:0000256" key="2">
    <source>
        <dbReference type="ARBA" id="ARBA00010427"/>
    </source>
</evidence>
<keyword evidence="5" id="KW-0539">Nucleus</keyword>
<feature type="compositionally biased region" description="Polar residues" evidence="6">
    <location>
        <begin position="344"/>
        <end position="359"/>
    </location>
</feature>
<keyword evidence="9" id="KW-1185">Reference proteome</keyword>
<accession>A0A914HGU0</accession>
<sequence length="551" mass="62890">MLIQTRKLSAARPRGLRIARLTCISMADPLTLLQEYTTGKRGLRELKHGGTSYYVFDDAAYPHDAKTNLSVYNKPDEYYSIESILNFWRMREMQHTAYVRDVSGKGIASITRVQRRDLIDFLRGGPLPKEANMLAPIPPPIPASRLQDERNQLEPPDKKKPRLEQEKKGQRIDKILDMSTDKGDETEVRGLSSELPAEKVAQLRTLVKKNMKNKPLDDESFAPISDMVMPDASNDAIGRFIAEKERLRKDRTTCLESQSRDFSGVLTALKDIQVRENQAKSHPQLESSLSGLSQSQSSRVQKSLMPGGYSRYDQEIFQKETVADFEIETDLSFHGNAALNQRIGSAQHRPSTAPTSNGVQRPDQRRTISGGPVTNAVRQPGPQKRVSRVPIIIIPAGAGSLITIYNAQDILQDLRYVSTEEKKQFSNKRENELLLQIPKNGATVPYRVVDNPTRLKDDEWERVVAVFVQGPAWQFKNWKWNGNPVEIFANIAAFHLQFDELPTDPNVKKWSVQVLKLSRSKRHLDRAELHKFWEMLDRHISKSNKREWIRY</sequence>
<organism evidence="9 10">
    <name type="scientific">Globodera rostochiensis</name>
    <name type="common">Golden nematode worm</name>
    <name type="synonym">Heterodera rostochiensis</name>
    <dbReference type="NCBI Taxonomy" id="31243"/>
    <lineage>
        <taxon>Eukaryota</taxon>
        <taxon>Metazoa</taxon>
        <taxon>Ecdysozoa</taxon>
        <taxon>Nematoda</taxon>
        <taxon>Chromadorea</taxon>
        <taxon>Rhabditida</taxon>
        <taxon>Tylenchina</taxon>
        <taxon>Tylenchomorpha</taxon>
        <taxon>Tylenchoidea</taxon>
        <taxon>Heteroderidae</taxon>
        <taxon>Heteroderinae</taxon>
        <taxon>Globodera</taxon>
    </lineage>
</organism>
<keyword evidence="4" id="KW-0804">Transcription</keyword>
<dbReference type="InterPro" id="IPR038103">
    <property type="entry name" value="CDC73_C_sf"/>
</dbReference>
<feature type="region of interest" description="Disordered" evidence="6">
    <location>
        <begin position="344"/>
        <end position="382"/>
    </location>
</feature>
<dbReference type="Pfam" id="PF16050">
    <property type="entry name" value="CDC73_N"/>
    <property type="match status" value="1"/>
</dbReference>
<dbReference type="Gene3D" id="3.40.50.11990">
    <property type="entry name" value="RNA polymerase II accessory factor, Cdc73 C-terminal domain"/>
    <property type="match status" value="1"/>
</dbReference>
<dbReference type="GO" id="GO:0000993">
    <property type="term" value="F:RNA polymerase II complex binding"/>
    <property type="evidence" value="ECO:0007669"/>
    <property type="project" value="TreeGrafter"/>
</dbReference>
<dbReference type="InterPro" id="IPR031336">
    <property type="entry name" value="CDC73_C"/>
</dbReference>
<dbReference type="GO" id="GO:0016593">
    <property type="term" value="C:Cdc73/Paf1 complex"/>
    <property type="evidence" value="ECO:0007669"/>
    <property type="project" value="InterPro"/>
</dbReference>
<comment type="similarity">
    <text evidence="2">Belongs to the CDC73 family.</text>
</comment>
<dbReference type="WBParaSite" id="Gr19_v10_g17366.t1">
    <property type="protein sequence ID" value="Gr19_v10_g17366.t1"/>
    <property type="gene ID" value="Gr19_v10_g17366"/>
</dbReference>
<keyword evidence="3" id="KW-0805">Transcription regulation</keyword>
<dbReference type="GO" id="GO:0032968">
    <property type="term" value="P:positive regulation of transcription elongation by RNA polymerase II"/>
    <property type="evidence" value="ECO:0007669"/>
    <property type="project" value="TreeGrafter"/>
</dbReference>
<feature type="domain" description="Paf1 complex subunit Cdc73 N-terminal" evidence="8">
    <location>
        <begin position="26"/>
        <end position="315"/>
    </location>
</feature>
<evidence type="ECO:0000256" key="3">
    <source>
        <dbReference type="ARBA" id="ARBA00023015"/>
    </source>
</evidence>
<evidence type="ECO:0000259" key="8">
    <source>
        <dbReference type="Pfam" id="PF16050"/>
    </source>
</evidence>
<dbReference type="Pfam" id="PF05179">
    <property type="entry name" value="CDC73_C"/>
    <property type="match status" value="1"/>
</dbReference>
<dbReference type="InterPro" id="IPR007852">
    <property type="entry name" value="Cdc73/Parafibromin"/>
</dbReference>
<feature type="region of interest" description="Disordered" evidence="6">
    <location>
        <begin position="130"/>
        <end position="176"/>
    </location>
</feature>
<protein>
    <submittedName>
        <fullName evidence="10">Parafibromin</fullName>
    </submittedName>
</protein>